<dbReference type="EMBL" id="JACDZE010000003">
    <property type="protein sequence ID" value="MBA5630008.1"/>
    <property type="molecule type" value="Genomic_DNA"/>
</dbReference>
<proteinExistence type="predicted"/>
<dbReference type="RefSeq" id="WP_182043617.1">
    <property type="nucleotide sequence ID" value="NZ_JACDZE010000003.1"/>
</dbReference>
<evidence type="ECO:0000313" key="2">
    <source>
        <dbReference type="Proteomes" id="UP000552241"/>
    </source>
</evidence>
<reference evidence="1 2" key="1">
    <citation type="submission" date="2020-07" db="EMBL/GenBank/DDBJ databases">
        <title>Moheibacter lacus sp. nov., a member of the family Flavobacteriaceae isolated from freshwater lake sediment.</title>
        <authorList>
            <person name="Liu Y."/>
        </authorList>
    </citation>
    <scope>NUCLEOTIDE SEQUENCE [LARGE SCALE GENOMIC DNA]</scope>
    <source>
        <strain evidence="1 2">BDHS18</strain>
    </source>
</reference>
<accession>A0A838ZSP9</accession>
<keyword evidence="2" id="KW-1185">Reference proteome</keyword>
<comment type="caution">
    <text evidence="1">The sequence shown here is derived from an EMBL/GenBank/DDBJ whole genome shotgun (WGS) entry which is preliminary data.</text>
</comment>
<evidence type="ECO:0000313" key="1">
    <source>
        <dbReference type="EMBL" id="MBA5630008.1"/>
    </source>
</evidence>
<protein>
    <submittedName>
        <fullName evidence="1">Uncharacterized protein</fullName>
    </submittedName>
</protein>
<name>A0A838ZSP9_9FLAO</name>
<sequence>MRYIKKIILKIREEEQKSDLSPQCVIASSRQIASVLLDKLELMKGYILENGFGKSEEEIEFFKKIKPEVQGKLIFYNKKL</sequence>
<gene>
    <name evidence="1" type="ORF">HU137_09520</name>
</gene>
<organism evidence="1 2">
    <name type="scientific">Moheibacter lacus</name>
    <dbReference type="NCBI Taxonomy" id="2745851"/>
    <lineage>
        <taxon>Bacteria</taxon>
        <taxon>Pseudomonadati</taxon>
        <taxon>Bacteroidota</taxon>
        <taxon>Flavobacteriia</taxon>
        <taxon>Flavobacteriales</taxon>
        <taxon>Weeksellaceae</taxon>
        <taxon>Moheibacter</taxon>
    </lineage>
</organism>
<dbReference type="Proteomes" id="UP000552241">
    <property type="component" value="Unassembled WGS sequence"/>
</dbReference>
<dbReference type="AlphaFoldDB" id="A0A838ZSP9"/>